<keyword evidence="1" id="KW-1133">Transmembrane helix</keyword>
<feature type="domain" description="DUF4097" evidence="2">
    <location>
        <begin position="59"/>
        <end position="276"/>
    </location>
</feature>
<accession>A0A9D1Z6H5</accession>
<reference evidence="3" key="1">
    <citation type="journal article" date="2021" name="PeerJ">
        <title>Extensive microbial diversity within the chicken gut microbiome revealed by metagenomics and culture.</title>
        <authorList>
            <person name="Gilroy R."/>
            <person name="Ravi A."/>
            <person name="Getino M."/>
            <person name="Pursley I."/>
            <person name="Horton D.L."/>
            <person name="Alikhan N.F."/>
            <person name="Baker D."/>
            <person name="Gharbi K."/>
            <person name="Hall N."/>
            <person name="Watson M."/>
            <person name="Adriaenssens E.M."/>
            <person name="Foster-Nyarko E."/>
            <person name="Jarju S."/>
            <person name="Secka A."/>
            <person name="Antonio M."/>
            <person name="Oren A."/>
            <person name="Chaudhuri R.R."/>
            <person name="La Ragione R."/>
            <person name="Hildebrand F."/>
            <person name="Pallen M.J."/>
        </authorList>
    </citation>
    <scope>NUCLEOTIDE SEQUENCE</scope>
    <source>
        <strain evidence="3">CHK199-9574</strain>
    </source>
</reference>
<protein>
    <submittedName>
        <fullName evidence="3">DUF4097 domain-containing protein</fullName>
    </submittedName>
</protein>
<dbReference type="Proteomes" id="UP000824135">
    <property type="component" value="Unassembled WGS sequence"/>
</dbReference>
<evidence type="ECO:0000256" key="1">
    <source>
        <dbReference type="SAM" id="Phobius"/>
    </source>
</evidence>
<feature type="transmembrane region" description="Helical" evidence="1">
    <location>
        <begin position="12"/>
        <end position="34"/>
    </location>
</feature>
<proteinExistence type="predicted"/>
<dbReference type="EMBL" id="DXCO01000004">
    <property type="protein sequence ID" value="HIY77479.1"/>
    <property type="molecule type" value="Genomic_DNA"/>
</dbReference>
<name>A0A9D1Z6H5_9FIRM</name>
<evidence type="ECO:0000313" key="3">
    <source>
        <dbReference type="EMBL" id="HIY77479.1"/>
    </source>
</evidence>
<evidence type="ECO:0000259" key="2">
    <source>
        <dbReference type="Pfam" id="PF13349"/>
    </source>
</evidence>
<comment type="caution">
    <text evidence="3">The sequence shown here is derived from an EMBL/GenBank/DDBJ whole genome shotgun (WGS) entry which is preliminary data.</text>
</comment>
<dbReference type="AlphaFoldDB" id="A0A9D1Z6H5"/>
<dbReference type="InterPro" id="IPR025164">
    <property type="entry name" value="Toastrack_DUF4097"/>
</dbReference>
<sequence length="279" mass="29974">MEKKRHGFTKFFVIVGALLAVVAIVLFICGMSAADWDFRKLNTVNYIYMRYEQGNESISSVNIRYESADITVKVSDQADKISVQYPVRANPNDEPIATVRAEAVNGTLYIAESEQNWEWFSWNFSSPAVTVIIPADAALDSLTLSTDYGNINAASLSLSGNLNAETDSGNIAVSSVTAAGNAILSADNGNINLSDVTASKISAETENGNIAGTGTLDAQILIFESELGDIQATLAGAQTEYSIRIKTELGNSNVSNATGGPRNLTAETEYGNIRIYFEK</sequence>
<reference evidence="3" key="2">
    <citation type="submission" date="2021-04" db="EMBL/GenBank/DDBJ databases">
        <authorList>
            <person name="Gilroy R."/>
        </authorList>
    </citation>
    <scope>NUCLEOTIDE SEQUENCE</scope>
    <source>
        <strain evidence="3">CHK199-9574</strain>
    </source>
</reference>
<keyword evidence="1" id="KW-0472">Membrane</keyword>
<evidence type="ECO:0000313" key="4">
    <source>
        <dbReference type="Proteomes" id="UP000824135"/>
    </source>
</evidence>
<gene>
    <name evidence="3" type="ORF">H9728_00380</name>
</gene>
<dbReference type="Pfam" id="PF13349">
    <property type="entry name" value="DUF4097"/>
    <property type="match status" value="1"/>
</dbReference>
<keyword evidence="1" id="KW-0812">Transmembrane</keyword>
<organism evidence="3 4">
    <name type="scientific">Candidatus Borkfalkia excrementavium</name>
    <dbReference type="NCBI Taxonomy" id="2838505"/>
    <lineage>
        <taxon>Bacteria</taxon>
        <taxon>Bacillati</taxon>
        <taxon>Bacillota</taxon>
        <taxon>Clostridia</taxon>
        <taxon>Christensenellales</taxon>
        <taxon>Christensenellaceae</taxon>
        <taxon>Candidatus Borkfalkia</taxon>
    </lineage>
</organism>
<dbReference type="Gene3D" id="2.160.20.120">
    <property type="match status" value="1"/>
</dbReference>